<dbReference type="PANTHER" id="PTHR33091">
    <property type="entry name" value="PROTEIN, PUTATIVE, EXPRESSED-RELATED"/>
    <property type="match status" value="1"/>
</dbReference>
<evidence type="ECO:0000313" key="5">
    <source>
        <dbReference type="Proteomes" id="UP000827889"/>
    </source>
</evidence>
<evidence type="ECO:0000256" key="1">
    <source>
        <dbReference type="ARBA" id="ARBA00008210"/>
    </source>
</evidence>
<evidence type="ECO:0000256" key="4">
    <source>
        <dbReference type="SAM" id="MobiDB-lite"/>
    </source>
</evidence>
<accession>A0A8B8P2G1</accession>
<evidence type="ECO:0000313" key="6">
    <source>
        <dbReference type="RefSeq" id="XP_030529025.1"/>
    </source>
</evidence>
<protein>
    <submittedName>
        <fullName evidence="6">Uncharacterized protein LOC115739871</fullName>
    </submittedName>
</protein>
<dbReference type="InterPro" id="IPR036354">
    <property type="entry name" value="Prot_inh_pot1_sf"/>
</dbReference>
<dbReference type="OrthoDB" id="10013825at2759"/>
<dbReference type="PRINTS" id="PR00292">
    <property type="entry name" value="POTATOINHBTR"/>
</dbReference>
<dbReference type="AlphaFoldDB" id="A0A8B8P2G1"/>
<proteinExistence type="inferred from homology"/>
<dbReference type="InterPro" id="IPR000864">
    <property type="entry name" value="Prot_inh_pot1"/>
</dbReference>
<dbReference type="Gene3D" id="3.30.10.10">
    <property type="entry name" value="Trypsin Inhibitor V, subunit A"/>
    <property type="match status" value="1"/>
</dbReference>
<evidence type="ECO:0000256" key="2">
    <source>
        <dbReference type="ARBA" id="ARBA00022690"/>
    </source>
</evidence>
<dbReference type="RefSeq" id="XP_030529025.1">
    <property type="nucleotide sequence ID" value="XM_030673165.1"/>
</dbReference>
<keyword evidence="3" id="KW-0722">Serine protease inhibitor</keyword>
<name>A0A8B8P2G1_9MYRT</name>
<dbReference type="PANTHER" id="PTHR33091:SF29">
    <property type="entry name" value="SUBTILISIN INHIBITOR 1"/>
    <property type="match status" value="1"/>
</dbReference>
<sequence>MNVTLHIRRGCVSVYVCSVEFEKVRVVPIDTLFEVVMAEEHGKANAPPEQPAGSTPTLPSGANAAPKKLTWPELVGSTAEEAEKKIKEEIGDSIRVQVIPPNTFVTMDFDQQRVRLYVDSSGNVAKTPRIG</sequence>
<dbReference type="GO" id="GO:0004867">
    <property type="term" value="F:serine-type endopeptidase inhibitor activity"/>
    <property type="evidence" value="ECO:0007669"/>
    <property type="project" value="UniProtKB-KW"/>
</dbReference>
<feature type="region of interest" description="Disordered" evidence="4">
    <location>
        <begin position="41"/>
        <end position="72"/>
    </location>
</feature>
<dbReference type="GeneID" id="115739871"/>
<dbReference type="GO" id="GO:0009611">
    <property type="term" value="P:response to wounding"/>
    <property type="evidence" value="ECO:0007669"/>
    <property type="project" value="InterPro"/>
</dbReference>
<dbReference type="KEGG" id="rarg:115739871"/>
<dbReference type="Pfam" id="PF00280">
    <property type="entry name" value="potato_inhibit"/>
    <property type="match status" value="1"/>
</dbReference>
<keyword evidence="5" id="KW-1185">Reference proteome</keyword>
<gene>
    <name evidence="6" type="primary">LOC115739871</name>
</gene>
<evidence type="ECO:0000256" key="3">
    <source>
        <dbReference type="ARBA" id="ARBA00022900"/>
    </source>
</evidence>
<dbReference type="Proteomes" id="UP000827889">
    <property type="component" value="Chromosome 10"/>
</dbReference>
<reference evidence="6" key="1">
    <citation type="submission" date="2025-08" db="UniProtKB">
        <authorList>
            <consortium name="RefSeq"/>
        </authorList>
    </citation>
    <scope>IDENTIFICATION</scope>
    <source>
        <tissue evidence="6">Leaf</tissue>
    </source>
</reference>
<comment type="similarity">
    <text evidence="1">Belongs to the protease inhibitor I13 (potato type I serine protease inhibitor) family.</text>
</comment>
<keyword evidence="2" id="KW-0646">Protease inhibitor</keyword>
<dbReference type="SUPFAM" id="SSF54654">
    <property type="entry name" value="CI-2 family of serine protease inhibitors"/>
    <property type="match status" value="1"/>
</dbReference>
<organism evidence="5 6">
    <name type="scientific">Rhodamnia argentea</name>
    <dbReference type="NCBI Taxonomy" id="178133"/>
    <lineage>
        <taxon>Eukaryota</taxon>
        <taxon>Viridiplantae</taxon>
        <taxon>Streptophyta</taxon>
        <taxon>Embryophyta</taxon>
        <taxon>Tracheophyta</taxon>
        <taxon>Spermatophyta</taxon>
        <taxon>Magnoliopsida</taxon>
        <taxon>eudicotyledons</taxon>
        <taxon>Gunneridae</taxon>
        <taxon>Pentapetalae</taxon>
        <taxon>rosids</taxon>
        <taxon>malvids</taxon>
        <taxon>Myrtales</taxon>
        <taxon>Myrtaceae</taxon>
        <taxon>Myrtoideae</taxon>
        <taxon>Myrteae</taxon>
        <taxon>Australasian group</taxon>
        <taxon>Rhodamnia</taxon>
    </lineage>
</organism>
<dbReference type="PROSITE" id="PS00285">
    <property type="entry name" value="POTATO_INHIBITOR"/>
    <property type="match status" value="1"/>
</dbReference>